<dbReference type="AlphaFoldDB" id="A0A4E0Q0G8"/>
<keyword evidence="2" id="KW-0808">Transferase</keyword>
<proteinExistence type="predicted"/>
<accession>A0A4E0Q0G8</accession>
<keyword evidence="3" id="KW-1185">Reference proteome</keyword>
<evidence type="ECO:0000313" key="2">
    <source>
        <dbReference type="EMBL" id="TGC09812.1"/>
    </source>
</evidence>
<organism evidence="2 3">
    <name type="scientific">Methanolobus halotolerans</name>
    <dbReference type="NCBI Taxonomy" id="2052935"/>
    <lineage>
        <taxon>Archaea</taxon>
        <taxon>Methanobacteriati</taxon>
        <taxon>Methanobacteriota</taxon>
        <taxon>Stenosarchaea group</taxon>
        <taxon>Methanomicrobia</taxon>
        <taxon>Methanosarcinales</taxon>
        <taxon>Methanosarcinaceae</taxon>
        <taxon>Methanolobus</taxon>
    </lineage>
</organism>
<dbReference type="Proteomes" id="UP000297295">
    <property type="component" value="Unassembled WGS sequence"/>
</dbReference>
<name>A0A4E0Q0G8_9EURY</name>
<dbReference type="InterPro" id="IPR007361">
    <property type="entry name" value="DUF427"/>
</dbReference>
<dbReference type="InterPro" id="IPR038694">
    <property type="entry name" value="DUF427_sf"/>
</dbReference>
<reference evidence="2 3" key="1">
    <citation type="submission" date="2017-11" db="EMBL/GenBank/DDBJ databases">
        <title>Isolation and Characterization of Methanogenic Archaea from Saline Meromictic Lake at Siberia.</title>
        <authorList>
            <person name="Shen Y."/>
            <person name="Huang H.-H."/>
            <person name="Lai M.-C."/>
            <person name="Chen S.-C."/>
        </authorList>
    </citation>
    <scope>NUCLEOTIDE SEQUENCE [LARGE SCALE GENOMIC DNA]</scope>
    <source>
        <strain evidence="2 3">SY-01</strain>
    </source>
</reference>
<dbReference type="Pfam" id="PF04248">
    <property type="entry name" value="NTP_transf_9"/>
    <property type="match status" value="1"/>
</dbReference>
<evidence type="ECO:0000313" key="3">
    <source>
        <dbReference type="Proteomes" id="UP000297295"/>
    </source>
</evidence>
<feature type="domain" description="DUF427" evidence="1">
    <location>
        <begin position="7"/>
        <end position="90"/>
    </location>
</feature>
<comment type="caution">
    <text evidence="2">The sequence shown here is derived from an EMBL/GenBank/DDBJ whole genome shotgun (WGS) entry which is preliminary data.</text>
</comment>
<dbReference type="PANTHER" id="PTHR34310:SF5">
    <property type="entry name" value="DUF427 DOMAIN PROTEIN (AFU_ORTHOLOGUE AFUA_3G02220)"/>
    <property type="match status" value="1"/>
</dbReference>
<dbReference type="GO" id="GO:0016740">
    <property type="term" value="F:transferase activity"/>
    <property type="evidence" value="ECO:0007669"/>
    <property type="project" value="UniProtKB-KW"/>
</dbReference>
<protein>
    <submittedName>
        <fullName evidence="2">Nucleotidyltransferase domain-containing protein</fullName>
    </submittedName>
</protein>
<dbReference type="EMBL" id="PGGK01000004">
    <property type="protein sequence ID" value="TGC09812.1"/>
    <property type="molecule type" value="Genomic_DNA"/>
</dbReference>
<dbReference type="OrthoDB" id="124152at2157"/>
<dbReference type="RefSeq" id="WP_135389328.1">
    <property type="nucleotide sequence ID" value="NZ_PGGK01000004.1"/>
</dbReference>
<evidence type="ECO:0000259" key="1">
    <source>
        <dbReference type="Pfam" id="PF04248"/>
    </source>
</evidence>
<dbReference type="Gene3D" id="2.170.150.40">
    <property type="entry name" value="Domain of unknown function (DUF427)"/>
    <property type="match status" value="1"/>
</dbReference>
<sequence length="97" mass="11606">MVRLKWEIKWDSAQLGKTNDFVMIDGIKYFNRDFLNMEYLKENDHHTEDDKGQINYYDIVVDGKVYENGAWYYTDYKSHARDFSNFVAFGEDVKLSV</sequence>
<dbReference type="PANTHER" id="PTHR34310">
    <property type="entry name" value="DUF427 DOMAIN PROTEIN (AFU_ORTHOLOGUE AFUA_3G02220)"/>
    <property type="match status" value="1"/>
</dbReference>
<gene>
    <name evidence="2" type="ORF">CUN85_05520</name>
</gene>